<reference evidence="4" key="1">
    <citation type="journal article" date="2020" name="Nat. Commun.">
        <title>Large-scale genome sequencing of mycorrhizal fungi provides insights into the early evolution of symbiotic traits.</title>
        <authorList>
            <person name="Miyauchi S."/>
            <person name="Kiss E."/>
            <person name="Kuo A."/>
            <person name="Drula E."/>
            <person name="Kohler A."/>
            <person name="Sanchez-Garcia M."/>
            <person name="Morin E."/>
            <person name="Andreopoulos B."/>
            <person name="Barry K.W."/>
            <person name="Bonito G."/>
            <person name="Buee M."/>
            <person name="Carver A."/>
            <person name="Chen C."/>
            <person name="Cichocki N."/>
            <person name="Clum A."/>
            <person name="Culley D."/>
            <person name="Crous P.W."/>
            <person name="Fauchery L."/>
            <person name="Girlanda M."/>
            <person name="Hayes R.D."/>
            <person name="Keri Z."/>
            <person name="LaButti K."/>
            <person name="Lipzen A."/>
            <person name="Lombard V."/>
            <person name="Magnuson J."/>
            <person name="Maillard F."/>
            <person name="Murat C."/>
            <person name="Nolan M."/>
            <person name="Ohm R.A."/>
            <person name="Pangilinan J."/>
            <person name="Pereira M.F."/>
            <person name="Perotto S."/>
            <person name="Peter M."/>
            <person name="Pfister S."/>
            <person name="Riley R."/>
            <person name="Sitrit Y."/>
            <person name="Stielow J.B."/>
            <person name="Szollosi G."/>
            <person name="Zifcakova L."/>
            <person name="Stursova M."/>
            <person name="Spatafora J.W."/>
            <person name="Tedersoo L."/>
            <person name="Vaario L.M."/>
            <person name="Yamada A."/>
            <person name="Yan M."/>
            <person name="Wang P."/>
            <person name="Xu J."/>
            <person name="Bruns T."/>
            <person name="Baldrian P."/>
            <person name="Vilgalys R."/>
            <person name="Dunand C."/>
            <person name="Henrissat B."/>
            <person name="Grigoriev I.V."/>
            <person name="Hibbett D."/>
            <person name="Nagy L.G."/>
            <person name="Martin F.M."/>
        </authorList>
    </citation>
    <scope>NUCLEOTIDE SEQUENCE</scope>
    <source>
        <strain evidence="4">UP504</strain>
    </source>
</reference>
<dbReference type="SUPFAM" id="SSF50978">
    <property type="entry name" value="WD40 repeat-like"/>
    <property type="match status" value="1"/>
</dbReference>
<evidence type="ECO:0008006" key="6">
    <source>
        <dbReference type="Google" id="ProtNLM"/>
    </source>
</evidence>
<dbReference type="PROSITE" id="PS50294">
    <property type="entry name" value="WD_REPEATS_REGION"/>
    <property type="match status" value="2"/>
</dbReference>
<dbReference type="InterPro" id="IPR015943">
    <property type="entry name" value="WD40/YVTN_repeat-like_dom_sf"/>
</dbReference>
<name>A0A9P6AEH4_9AGAM</name>
<accession>A0A9P6AEH4</accession>
<dbReference type="OrthoDB" id="6262491at2759"/>
<feature type="non-terminal residue" evidence="4">
    <location>
        <position position="1"/>
    </location>
</feature>
<evidence type="ECO:0000256" key="2">
    <source>
        <dbReference type="ARBA" id="ARBA00022737"/>
    </source>
</evidence>
<dbReference type="PANTHER" id="PTHR19879">
    <property type="entry name" value="TRANSCRIPTION INITIATION FACTOR TFIID"/>
    <property type="match status" value="1"/>
</dbReference>
<evidence type="ECO:0000256" key="1">
    <source>
        <dbReference type="ARBA" id="ARBA00022574"/>
    </source>
</evidence>
<sequence>GYVTSFAFSPDGSKLVSASGESVQLWDTMSGSSLSIPRHHTGRVGSIAFSPNGLQMAMGYRDSSIWLWDAISGTPISVLTGHSCSVQHVVFSPDGLQLVSASYDGSVRLWNVVSHTSIILRDNLYEICDITFVDAQTLIVKSITGTFLLPLTSQPPHHLGSKSSTVPDPSSSLTIWSLHGRWITKQQFLGNHIRRICYIPPSYTCKTGAVGSPLQSHVAFGCTNGRVVLLNTQHCL</sequence>
<dbReference type="AlphaFoldDB" id="A0A9P6AEH4"/>
<organism evidence="4 5">
    <name type="scientific">Hydnum rufescens UP504</name>
    <dbReference type="NCBI Taxonomy" id="1448309"/>
    <lineage>
        <taxon>Eukaryota</taxon>
        <taxon>Fungi</taxon>
        <taxon>Dikarya</taxon>
        <taxon>Basidiomycota</taxon>
        <taxon>Agaricomycotina</taxon>
        <taxon>Agaricomycetes</taxon>
        <taxon>Cantharellales</taxon>
        <taxon>Hydnaceae</taxon>
        <taxon>Hydnum</taxon>
    </lineage>
</organism>
<keyword evidence="5" id="KW-1185">Reference proteome</keyword>
<evidence type="ECO:0000313" key="4">
    <source>
        <dbReference type="EMBL" id="KAF9503714.1"/>
    </source>
</evidence>
<dbReference type="EMBL" id="MU129312">
    <property type="protein sequence ID" value="KAF9503714.1"/>
    <property type="molecule type" value="Genomic_DNA"/>
</dbReference>
<feature type="repeat" description="WD" evidence="3">
    <location>
        <begin position="37"/>
        <end position="78"/>
    </location>
</feature>
<dbReference type="SMART" id="SM00320">
    <property type="entry name" value="WD40"/>
    <property type="match status" value="3"/>
</dbReference>
<dbReference type="Pfam" id="PF00400">
    <property type="entry name" value="WD40"/>
    <property type="match status" value="3"/>
</dbReference>
<dbReference type="InterPro" id="IPR019775">
    <property type="entry name" value="WD40_repeat_CS"/>
</dbReference>
<feature type="repeat" description="WD" evidence="3">
    <location>
        <begin position="79"/>
        <end position="120"/>
    </location>
</feature>
<gene>
    <name evidence="4" type="ORF">BS47DRAFT_1309418</name>
</gene>
<evidence type="ECO:0000313" key="5">
    <source>
        <dbReference type="Proteomes" id="UP000886523"/>
    </source>
</evidence>
<keyword evidence="1 3" id="KW-0853">WD repeat</keyword>
<dbReference type="PANTHER" id="PTHR19879:SF9">
    <property type="entry name" value="TRANSCRIPTION INITIATION FACTOR TFIID SUBUNIT 5"/>
    <property type="match status" value="1"/>
</dbReference>
<comment type="caution">
    <text evidence="4">The sequence shown here is derived from an EMBL/GenBank/DDBJ whole genome shotgun (WGS) entry which is preliminary data.</text>
</comment>
<keyword evidence="2" id="KW-0677">Repeat</keyword>
<dbReference type="InterPro" id="IPR036322">
    <property type="entry name" value="WD40_repeat_dom_sf"/>
</dbReference>
<dbReference type="PROSITE" id="PS50082">
    <property type="entry name" value="WD_REPEATS_2"/>
    <property type="match status" value="2"/>
</dbReference>
<proteinExistence type="predicted"/>
<dbReference type="InterPro" id="IPR001680">
    <property type="entry name" value="WD40_rpt"/>
</dbReference>
<protein>
    <recommendedName>
        <fullName evidence="6">WD40 repeat-like protein</fullName>
    </recommendedName>
</protein>
<evidence type="ECO:0000256" key="3">
    <source>
        <dbReference type="PROSITE-ProRule" id="PRU00221"/>
    </source>
</evidence>
<dbReference type="Gene3D" id="2.130.10.10">
    <property type="entry name" value="YVTN repeat-like/Quinoprotein amine dehydrogenase"/>
    <property type="match status" value="1"/>
</dbReference>
<dbReference type="PROSITE" id="PS00678">
    <property type="entry name" value="WD_REPEATS_1"/>
    <property type="match status" value="1"/>
</dbReference>
<dbReference type="Proteomes" id="UP000886523">
    <property type="component" value="Unassembled WGS sequence"/>
</dbReference>